<proteinExistence type="predicted"/>
<keyword evidence="3" id="KW-1185">Reference proteome</keyword>
<dbReference type="Pfam" id="PF04149">
    <property type="entry name" value="DUF397"/>
    <property type="match status" value="1"/>
</dbReference>
<dbReference type="AlphaFoldDB" id="A0A4Q7KCG4"/>
<reference evidence="2 3" key="1">
    <citation type="submission" date="2019-02" db="EMBL/GenBank/DDBJ databases">
        <title>Genomic Encyclopedia of Type Strains, Phase IV (KMG-IV): sequencing the most valuable type-strain genomes for metagenomic binning, comparative biology and taxonomic classification.</title>
        <authorList>
            <person name="Goeker M."/>
        </authorList>
    </citation>
    <scope>NUCLEOTIDE SEQUENCE [LARGE SCALE GENOMIC DNA]</scope>
    <source>
        <strain evidence="2 3">DSM 101727</strain>
    </source>
</reference>
<evidence type="ECO:0000259" key="1">
    <source>
        <dbReference type="Pfam" id="PF04149"/>
    </source>
</evidence>
<dbReference type="RefSeq" id="WP_130348551.1">
    <property type="nucleotide sequence ID" value="NZ_SGWQ01000017.1"/>
</dbReference>
<comment type="caution">
    <text evidence="2">The sequence shown here is derived from an EMBL/GenBank/DDBJ whole genome shotgun (WGS) entry which is preliminary data.</text>
</comment>
<name>A0A4Q7KCG4_9PSEU</name>
<evidence type="ECO:0000313" key="2">
    <source>
        <dbReference type="EMBL" id="RZS30315.1"/>
    </source>
</evidence>
<gene>
    <name evidence="2" type="ORF">EV193_11711</name>
</gene>
<sequence length="57" mass="6041">MDLTSITWRKSSLSGSNAECVELGHAPERAAVRDSKNPTGPVLVFPTSAIATLLRTS</sequence>
<feature type="domain" description="DUF397" evidence="1">
    <location>
        <begin position="7"/>
        <end position="55"/>
    </location>
</feature>
<dbReference type="EMBL" id="SGWQ01000017">
    <property type="protein sequence ID" value="RZS30315.1"/>
    <property type="molecule type" value="Genomic_DNA"/>
</dbReference>
<accession>A0A4Q7KCG4</accession>
<protein>
    <submittedName>
        <fullName evidence="2">Uncharacterized protein DUF397</fullName>
    </submittedName>
</protein>
<dbReference type="OrthoDB" id="3430276at2"/>
<organism evidence="2 3">
    <name type="scientific">Herbihabitans rhizosphaerae</name>
    <dbReference type="NCBI Taxonomy" id="1872711"/>
    <lineage>
        <taxon>Bacteria</taxon>
        <taxon>Bacillati</taxon>
        <taxon>Actinomycetota</taxon>
        <taxon>Actinomycetes</taxon>
        <taxon>Pseudonocardiales</taxon>
        <taxon>Pseudonocardiaceae</taxon>
        <taxon>Herbihabitans</taxon>
    </lineage>
</organism>
<evidence type="ECO:0000313" key="3">
    <source>
        <dbReference type="Proteomes" id="UP000294257"/>
    </source>
</evidence>
<dbReference type="InterPro" id="IPR007278">
    <property type="entry name" value="DUF397"/>
</dbReference>
<dbReference type="Proteomes" id="UP000294257">
    <property type="component" value="Unassembled WGS sequence"/>
</dbReference>